<dbReference type="AlphaFoldDB" id="A0A5E6WTM2"/>
<dbReference type="NCBIfam" id="NF045674">
    <property type="entry name" value="CystProtLapG"/>
    <property type="match status" value="1"/>
</dbReference>
<dbReference type="SUPFAM" id="SSF54001">
    <property type="entry name" value="Cysteine proteinases"/>
    <property type="match status" value="1"/>
</dbReference>
<evidence type="ECO:0008006" key="3">
    <source>
        <dbReference type="Google" id="ProtNLM"/>
    </source>
</evidence>
<dbReference type="EMBL" id="CABVHF010000034">
    <property type="protein sequence ID" value="VVN31960.1"/>
    <property type="molecule type" value="Genomic_DNA"/>
</dbReference>
<name>A0A5E6WTM2_PSEFL</name>
<dbReference type="PANTHER" id="PTHR39327">
    <property type="match status" value="1"/>
</dbReference>
<sequence>MPRGSRGDVRAVIDSARSDCKVPLSFPATGRTIAAPDWSAQVFAVAIPSMLSVVMRRLGLAALLACMLLGGLHADWDFAQISQRAQKLYGPLGAGKERIDAWQNLLATQQQGSELERLQVVNRFFNQQLRYTEDIDLWHEVDYWATPIQSLLKGAGDCEDYAIAKYFSLRRMGIASDKLRITYVKALRQNRAHMVLTYYANPQAQPLVLDSLMDAIKPASQRTDLLPVYSFNGEGLWLTGAAGNKKVGDTKRLSRWQDLLKKMQAEGFPAEPVY</sequence>
<protein>
    <recommendedName>
        <fullName evidence="3">Periplasmic protein</fullName>
    </recommendedName>
</protein>
<evidence type="ECO:0000313" key="2">
    <source>
        <dbReference type="Proteomes" id="UP000399692"/>
    </source>
</evidence>
<dbReference type="Pfam" id="PF06035">
    <property type="entry name" value="Peptidase_C93"/>
    <property type="match status" value="1"/>
</dbReference>
<accession>A0A5E6WTM2</accession>
<dbReference type="InterPro" id="IPR038765">
    <property type="entry name" value="Papain-like_cys_pep_sf"/>
</dbReference>
<organism evidence="1 2">
    <name type="scientific">Pseudomonas fluorescens</name>
    <dbReference type="NCBI Taxonomy" id="294"/>
    <lineage>
        <taxon>Bacteria</taxon>
        <taxon>Pseudomonadati</taxon>
        <taxon>Pseudomonadota</taxon>
        <taxon>Gammaproteobacteria</taxon>
        <taxon>Pseudomonadales</taxon>
        <taxon>Pseudomonadaceae</taxon>
        <taxon>Pseudomonas</taxon>
    </lineage>
</organism>
<dbReference type="Proteomes" id="UP000399692">
    <property type="component" value="Unassembled WGS sequence"/>
</dbReference>
<proteinExistence type="predicted"/>
<dbReference type="InterPro" id="IPR010319">
    <property type="entry name" value="Transglutaminase-like_Cys_pept"/>
</dbReference>
<dbReference type="Gene3D" id="3.10.620.30">
    <property type="match status" value="1"/>
</dbReference>
<evidence type="ECO:0000313" key="1">
    <source>
        <dbReference type="EMBL" id="VVN31960.1"/>
    </source>
</evidence>
<dbReference type="PANTHER" id="PTHR39327:SF1">
    <property type="entry name" value="BLR5470 PROTEIN"/>
    <property type="match status" value="1"/>
</dbReference>
<gene>
    <name evidence="1" type="ORF">PS631_04954</name>
</gene>
<reference evidence="1 2" key="1">
    <citation type="submission" date="2019-09" db="EMBL/GenBank/DDBJ databases">
        <authorList>
            <person name="Chandra G."/>
            <person name="Truman W A."/>
        </authorList>
    </citation>
    <scope>NUCLEOTIDE SEQUENCE [LARGE SCALE GENOMIC DNA]</scope>
    <source>
        <strain evidence="1">PS631</strain>
    </source>
</reference>